<dbReference type="EMBL" id="OY731400">
    <property type="protein sequence ID" value="CAJ1944039.1"/>
    <property type="molecule type" value="Genomic_DNA"/>
</dbReference>
<accession>A0AA86SM57</accession>
<keyword evidence="2" id="KW-1185">Reference proteome</keyword>
<dbReference type="Proteomes" id="UP001189624">
    <property type="component" value="Chromosome 3"/>
</dbReference>
<reference evidence="1" key="1">
    <citation type="submission" date="2023-10" db="EMBL/GenBank/DDBJ databases">
        <authorList>
            <person name="Domelevo Entfellner J.-B."/>
        </authorList>
    </citation>
    <scope>NUCLEOTIDE SEQUENCE</scope>
</reference>
<protein>
    <submittedName>
        <fullName evidence="1">Uncharacterized protein</fullName>
    </submittedName>
</protein>
<evidence type="ECO:0000313" key="2">
    <source>
        <dbReference type="Proteomes" id="UP001189624"/>
    </source>
</evidence>
<name>A0AA86SM57_9FABA</name>
<dbReference type="Gramene" id="rna-AYBTSS11_LOCUS11693">
    <property type="protein sequence ID" value="CAJ1944039.1"/>
    <property type="gene ID" value="gene-AYBTSS11_LOCUS11693"/>
</dbReference>
<proteinExistence type="predicted"/>
<evidence type="ECO:0000313" key="1">
    <source>
        <dbReference type="EMBL" id="CAJ1944039.1"/>
    </source>
</evidence>
<dbReference type="AlphaFoldDB" id="A0AA86SM57"/>
<sequence length="51" mass="6057">MQEAFTKYALDKVWLQSLGGDIRRTEITSDEVEMKVMLVWSRNKNNPRKNE</sequence>
<organism evidence="1 2">
    <name type="scientific">Sphenostylis stenocarpa</name>
    <dbReference type="NCBI Taxonomy" id="92480"/>
    <lineage>
        <taxon>Eukaryota</taxon>
        <taxon>Viridiplantae</taxon>
        <taxon>Streptophyta</taxon>
        <taxon>Embryophyta</taxon>
        <taxon>Tracheophyta</taxon>
        <taxon>Spermatophyta</taxon>
        <taxon>Magnoliopsida</taxon>
        <taxon>eudicotyledons</taxon>
        <taxon>Gunneridae</taxon>
        <taxon>Pentapetalae</taxon>
        <taxon>rosids</taxon>
        <taxon>fabids</taxon>
        <taxon>Fabales</taxon>
        <taxon>Fabaceae</taxon>
        <taxon>Papilionoideae</taxon>
        <taxon>50 kb inversion clade</taxon>
        <taxon>NPAAA clade</taxon>
        <taxon>indigoferoid/millettioid clade</taxon>
        <taxon>Phaseoleae</taxon>
        <taxon>Sphenostylis</taxon>
    </lineage>
</organism>
<gene>
    <name evidence="1" type="ORF">AYBTSS11_LOCUS11693</name>
</gene>